<dbReference type="PANTHER" id="PTHR42850">
    <property type="entry name" value="METALLOPHOSPHOESTERASE"/>
    <property type="match status" value="1"/>
</dbReference>
<dbReference type="PATRIC" id="fig|1297742.4.peg.3240"/>
<reference evidence="2 3" key="1">
    <citation type="journal article" date="2016" name="PLoS ONE">
        <title>Complete Genome Sequence and Comparative Genomics of a Novel Myxobacterium Myxococcus hansupus.</title>
        <authorList>
            <person name="Sharma G."/>
            <person name="Narwani T."/>
            <person name="Subramanian S."/>
        </authorList>
    </citation>
    <scope>NUCLEOTIDE SEQUENCE [LARGE SCALE GENOMIC DNA]</scope>
    <source>
        <strain evidence="3">mixupus</strain>
    </source>
</reference>
<evidence type="ECO:0000259" key="1">
    <source>
        <dbReference type="Pfam" id="PF00149"/>
    </source>
</evidence>
<dbReference type="GO" id="GO:0005737">
    <property type="term" value="C:cytoplasm"/>
    <property type="evidence" value="ECO:0007669"/>
    <property type="project" value="TreeGrafter"/>
</dbReference>
<keyword evidence="3" id="KW-1185">Reference proteome</keyword>
<dbReference type="eggNOG" id="COG0639">
    <property type="taxonomic scope" value="Bacteria"/>
</dbReference>
<dbReference type="EMBL" id="CP012109">
    <property type="protein sequence ID" value="AKQ66299.1"/>
    <property type="molecule type" value="Genomic_DNA"/>
</dbReference>
<dbReference type="InterPro" id="IPR011152">
    <property type="entry name" value="Pesterase_MJ0912"/>
</dbReference>
<dbReference type="GO" id="GO:0016791">
    <property type="term" value="F:phosphatase activity"/>
    <property type="evidence" value="ECO:0007669"/>
    <property type="project" value="TreeGrafter"/>
</dbReference>
<dbReference type="OrthoDB" id="9813918at2"/>
<dbReference type="STRING" id="1297742.A176_003211"/>
<evidence type="ECO:0000313" key="2">
    <source>
        <dbReference type="EMBL" id="AKQ66299.1"/>
    </source>
</evidence>
<dbReference type="AlphaFoldDB" id="A0A0H4WU10"/>
<dbReference type="PANTHER" id="PTHR42850:SF2">
    <property type="entry name" value="BLL5683 PROTEIN"/>
    <property type="match status" value="1"/>
</dbReference>
<dbReference type="InterPro" id="IPR004843">
    <property type="entry name" value="Calcineurin-like_PHP"/>
</dbReference>
<sequence length="243" mass="27189">MRIAVISDIHSNIEALTEVLRVAEHQKVDRFVSLGDIVGYGASPNPCCELVRSVAEVTLLGNHDAAVAGRMDYSYYYDAARHALDWSANVLTDENMAWLRSLPYTYRIGDVGFCHGSPIDPKAYEYIFALEQARELTPYVAELPEVTFIGHSHLCRAFAIGNGEVNDVVAQKFGIRRGYKYIISVGSVGQPRDYDNRACFVICDTDARTVEYIRVEYDIETSAQKIFDADLALNFGKRLFLGV</sequence>
<dbReference type="Pfam" id="PF00149">
    <property type="entry name" value="Metallophos"/>
    <property type="match status" value="1"/>
</dbReference>
<dbReference type="InterPro" id="IPR050126">
    <property type="entry name" value="Ap4A_hydrolase"/>
</dbReference>
<name>A0A0H4WU10_9BACT</name>
<dbReference type="Gene3D" id="3.60.21.10">
    <property type="match status" value="1"/>
</dbReference>
<organism evidence="2 3">
    <name type="scientific">Pseudomyxococcus hansupus</name>
    <dbReference type="NCBI Taxonomy" id="1297742"/>
    <lineage>
        <taxon>Bacteria</taxon>
        <taxon>Pseudomonadati</taxon>
        <taxon>Myxococcota</taxon>
        <taxon>Myxococcia</taxon>
        <taxon>Myxococcales</taxon>
        <taxon>Cystobacterineae</taxon>
        <taxon>Myxococcaceae</taxon>
        <taxon>Pseudomyxococcus</taxon>
    </lineage>
</organism>
<dbReference type="KEGG" id="mym:A176_003211"/>
<gene>
    <name evidence="2" type="ORF">A176_003211</name>
</gene>
<dbReference type="RefSeq" id="WP_002640070.1">
    <property type="nucleotide sequence ID" value="NZ_CP012109.1"/>
</dbReference>
<dbReference type="InterPro" id="IPR029052">
    <property type="entry name" value="Metallo-depent_PP-like"/>
</dbReference>
<dbReference type="PIRSF" id="PIRSF000883">
    <property type="entry name" value="Pesterase_MJ0912"/>
    <property type="match status" value="1"/>
</dbReference>
<accession>A0A0H4WU10</accession>
<dbReference type="SUPFAM" id="SSF56300">
    <property type="entry name" value="Metallo-dependent phosphatases"/>
    <property type="match status" value="1"/>
</dbReference>
<proteinExistence type="predicted"/>
<feature type="domain" description="Calcineurin-like phosphoesterase" evidence="1">
    <location>
        <begin position="1"/>
        <end position="133"/>
    </location>
</feature>
<dbReference type="Proteomes" id="UP000009026">
    <property type="component" value="Chromosome"/>
</dbReference>
<evidence type="ECO:0000313" key="3">
    <source>
        <dbReference type="Proteomes" id="UP000009026"/>
    </source>
</evidence>
<dbReference type="CDD" id="cd00838">
    <property type="entry name" value="MPP_superfamily"/>
    <property type="match status" value="1"/>
</dbReference>
<protein>
    <recommendedName>
        <fullName evidence="1">Calcineurin-like phosphoesterase domain-containing protein</fullName>
    </recommendedName>
</protein>